<feature type="non-terminal residue" evidence="2">
    <location>
        <position position="1"/>
    </location>
</feature>
<dbReference type="EMBL" id="AF099615">
    <property type="protein sequence ID" value="AAD04537.1"/>
    <property type="molecule type" value="Genomic_DNA"/>
</dbReference>
<organism evidence="2">
    <name type="scientific">Human cytomegalovirus</name>
    <name type="common">HHV-5</name>
    <name type="synonym">Human herpesvirus 5</name>
    <dbReference type="NCBI Taxonomy" id="10359"/>
    <lineage>
        <taxon>Viruses</taxon>
        <taxon>Duplodnaviria</taxon>
        <taxon>Heunggongvirae</taxon>
        <taxon>Peploviricota</taxon>
        <taxon>Herviviricetes</taxon>
        <taxon>Herpesvirales</taxon>
        <taxon>Orthoherpesviridae</taxon>
        <taxon>Betaherpesvirinae</taxon>
        <taxon>Cytomegalovirus</taxon>
        <taxon>Cytomegalovirus humanbeta5</taxon>
    </lineage>
</organism>
<sequence length="139" mass="15697">PRGRVRLCQPLPFHHHGSQPLLLHPAGAGRRVPRGPRRRIQRHARERRDSPLCACFGARLGAFGTAQQVGFAAACRARMHARVSRPCAPYAARQGTDGAQSNVQRFLRFYRRGQRYDAVSAHRRQHHAHRSRHARAHGA</sequence>
<organismHost>
    <name type="scientific">Homo sapiens</name>
    <name type="common">Human</name>
    <dbReference type="NCBI Taxonomy" id="9606"/>
</organismHost>
<feature type="compositionally biased region" description="Basic residues" evidence="1">
    <location>
        <begin position="31"/>
        <end position="44"/>
    </location>
</feature>
<proteinExistence type="predicted"/>
<feature type="region of interest" description="Disordered" evidence="1">
    <location>
        <begin position="18"/>
        <end position="44"/>
    </location>
</feature>
<protein>
    <submittedName>
        <fullName evidence="2">DNA polymerase</fullName>
    </submittedName>
</protein>
<accession>Q9YRJ2</accession>
<reference evidence="2" key="1">
    <citation type="journal article" date="1998" name="J. Clin. Microbiol.">
        <title>Sequence variation within three important cytomegalovirus gene regions in isolates from four different patient populations.</title>
        <authorList>
            <person name="Zweygberg Wirgart B."/>
            <person name="Brytting M."/>
            <person name="Linde A."/>
            <person name="Wahren B."/>
            <person name="Grillner L."/>
        </authorList>
    </citation>
    <scope>NUCLEOTIDE SEQUENCE</scope>
</reference>
<name>Q9YRJ2_HCMV</name>
<evidence type="ECO:0000313" key="2">
    <source>
        <dbReference type="EMBL" id="AAD04537.1"/>
    </source>
</evidence>
<evidence type="ECO:0000256" key="1">
    <source>
        <dbReference type="SAM" id="MobiDB-lite"/>
    </source>
</evidence>
<feature type="non-terminal residue" evidence="2">
    <location>
        <position position="139"/>
    </location>
</feature>